<evidence type="ECO:0000313" key="1">
    <source>
        <dbReference type="EMBL" id="WOJ89844.1"/>
    </source>
</evidence>
<sequence length="82" mass="8758">MPTTTPTTDAHPKDPLSDLMFMRELETVQNLLFAIEQASEAVDDGYGIKAIALVASNTLSSARDRLKGTPGALQLEEINAVG</sequence>
<protein>
    <submittedName>
        <fullName evidence="1">Uncharacterized protein</fullName>
    </submittedName>
</protein>
<gene>
    <name evidence="1" type="ORF">RZS28_00575</name>
</gene>
<keyword evidence="2" id="KW-1185">Reference proteome</keyword>
<name>A0ABZ0HRB9_9HYPH</name>
<reference evidence="1 2" key="1">
    <citation type="submission" date="2023-10" db="EMBL/GenBank/DDBJ databases">
        <title>Novel methanotroph of the genus Methylocapsa from a subarctic wetland.</title>
        <authorList>
            <person name="Belova S.E."/>
            <person name="Oshkin I.Y."/>
            <person name="Miroshnikov K."/>
            <person name="Dedysh S.N."/>
        </authorList>
    </citation>
    <scope>NUCLEOTIDE SEQUENCE [LARGE SCALE GENOMIC DNA]</scope>
    <source>
        <strain evidence="1 2">RX1</strain>
    </source>
</reference>
<proteinExistence type="predicted"/>
<dbReference type="EMBL" id="CP136862">
    <property type="protein sequence ID" value="WOJ89844.1"/>
    <property type="molecule type" value="Genomic_DNA"/>
</dbReference>
<dbReference type="Proteomes" id="UP001626536">
    <property type="component" value="Chromosome"/>
</dbReference>
<dbReference type="RefSeq" id="WP_407339290.1">
    <property type="nucleotide sequence ID" value="NZ_CP136862.1"/>
</dbReference>
<organism evidence="1 2">
    <name type="scientific">Methylocapsa polymorpha</name>
    <dbReference type="NCBI Taxonomy" id="3080828"/>
    <lineage>
        <taxon>Bacteria</taxon>
        <taxon>Pseudomonadati</taxon>
        <taxon>Pseudomonadota</taxon>
        <taxon>Alphaproteobacteria</taxon>
        <taxon>Hyphomicrobiales</taxon>
        <taxon>Beijerinckiaceae</taxon>
        <taxon>Methylocapsa</taxon>
    </lineage>
</organism>
<accession>A0ABZ0HRB9</accession>
<evidence type="ECO:0000313" key="2">
    <source>
        <dbReference type="Proteomes" id="UP001626536"/>
    </source>
</evidence>